<dbReference type="PANTHER" id="PTHR11139:SF71">
    <property type="entry name" value="SERINE_THREONINE-PROTEIN KINASE SMG1"/>
    <property type="match status" value="1"/>
</dbReference>
<dbReference type="EMBL" id="CP126216">
    <property type="protein sequence ID" value="WIA17720.1"/>
    <property type="molecule type" value="Genomic_DNA"/>
</dbReference>
<dbReference type="PROSITE" id="PS50290">
    <property type="entry name" value="PI3_4_KINASE_3"/>
    <property type="match status" value="1"/>
</dbReference>
<dbReference type="InterPro" id="IPR036940">
    <property type="entry name" value="PI3/4_kinase_cat_sf"/>
</dbReference>
<evidence type="ECO:0000256" key="1">
    <source>
        <dbReference type="ARBA" id="ARBA00022679"/>
    </source>
</evidence>
<dbReference type="Gene3D" id="1.10.1070.11">
    <property type="entry name" value="Phosphatidylinositol 3-/4-kinase, catalytic domain"/>
    <property type="match status" value="1"/>
</dbReference>
<organism evidence="4 5">
    <name type="scientific">Tetradesmus obliquus</name>
    <name type="common">Green alga</name>
    <name type="synonym">Acutodesmus obliquus</name>
    <dbReference type="NCBI Taxonomy" id="3088"/>
    <lineage>
        <taxon>Eukaryota</taxon>
        <taxon>Viridiplantae</taxon>
        <taxon>Chlorophyta</taxon>
        <taxon>core chlorophytes</taxon>
        <taxon>Chlorophyceae</taxon>
        <taxon>CS clade</taxon>
        <taxon>Sphaeropleales</taxon>
        <taxon>Scenedesmaceae</taxon>
        <taxon>Tetradesmus</taxon>
    </lineage>
</organism>
<evidence type="ECO:0000259" key="3">
    <source>
        <dbReference type="PROSITE" id="PS50290"/>
    </source>
</evidence>
<dbReference type="InterPro" id="IPR011009">
    <property type="entry name" value="Kinase-like_dom_sf"/>
</dbReference>
<sequence length="442" mass="46233">MRPAVGRAVMAFFAGNKKVCDDWLSRGLLTGLARVVPCSVLYPLIVEVRAAQEGGQEPPPELAAVLSQLQARQPRLLADTAAMAGALEALTVTPREAWAGLLGELGLEVDRKLLALQADAARLVQQGLGKERRIELITNRYHTVMAPVRSLLQQHLAAAEATPPGSPDEAAFRQQAAGVSVGAPRSSWPAAVLRSTFTSLQREAPKQLLARQLLSAAATPATWWARLHCFAASAAVGSMLGWLLGLGDRHLDNLLLDTERGELLHIDFSVCFDKGAALGVPELVPFRLTGMMQAALGPGGLAGPFSAAAAATLSTLRNSGELLAQLLALLLADPAVDWSVEREAHAARKDQDTGVSLKLFASRMEELQQPLLAGLAAALPAVGNGLAAVVSYGEAHLYMQQLAAAADTARSKAAAAAAAAAEAADGEEVVSPCKAPLHIMPG</sequence>
<dbReference type="InterPro" id="IPR018936">
    <property type="entry name" value="PI3/4_kinase_CS"/>
</dbReference>
<keyword evidence="1" id="KW-0808">Transferase</keyword>
<proteinExistence type="predicted"/>
<dbReference type="SUPFAM" id="SSF56112">
    <property type="entry name" value="Protein kinase-like (PK-like)"/>
    <property type="match status" value="1"/>
</dbReference>
<evidence type="ECO:0000313" key="5">
    <source>
        <dbReference type="Proteomes" id="UP001244341"/>
    </source>
</evidence>
<reference evidence="4 5" key="1">
    <citation type="submission" date="2023-05" db="EMBL/GenBank/DDBJ databases">
        <title>A 100% complete, gapless, phased diploid assembly of the Scenedesmus obliquus UTEX 3031 genome.</title>
        <authorList>
            <person name="Biondi T.C."/>
            <person name="Hanschen E.R."/>
            <person name="Kwon T."/>
            <person name="Eng W."/>
            <person name="Kruse C.P.S."/>
            <person name="Koehler S.I."/>
            <person name="Kunde Y."/>
            <person name="Gleasner C.D."/>
            <person name="You Mak K.T."/>
            <person name="Polle J."/>
            <person name="Hovde B.T."/>
            <person name="Starkenburg S.R."/>
        </authorList>
    </citation>
    <scope>NUCLEOTIDE SEQUENCE [LARGE SCALE GENOMIC DNA]</scope>
    <source>
        <strain evidence="4 5">DOE0152z</strain>
    </source>
</reference>
<evidence type="ECO:0000256" key="2">
    <source>
        <dbReference type="ARBA" id="ARBA00022777"/>
    </source>
</evidence>
<name>A0ABY8U953_TETOB</name>
<protein>
    <recommendedName>
        <fullName evidence="3">PI3K/PI4K catalytic domain-containing protein</fullName>
    </recommendedName>
</protein>
<dbReference type="InterPro" id="IPR000403">
    <property type="entry name" value="PI3/4_kinase_cat_dom"/>
</dbReference>
<dbReference type="SMART" id="SM00146">
    <property type="entry name" value="PI3Kc"/>
    <property type="match status" value="1"/>
</dbReference>
<accession>A0ABY8U953</accession>
<dbReference type="PANTHER" id="PTHR11139">
    <property type="entry name" value="ATAXIA TELANGIECTASIA MUTATED ATM -RELATED"/>
    <property type="match status" value="1"/>
</dbReference>
<feature type="domain" description="PI3K/PI4K catalytic" evidence="3">
    <location>
        <begin position="1"/>
        <end position="376"/>
    </location>
</feature>
<dbReference type="Proteomes" id="UP001244341">
    <property type="component" value="Chromosome 9b"/>
</dbReference>
<keyword evidence="5" id="KW-1185">Reference proteome</keyword>
<dbReference type="Pfam" id="PF00454">
    <property type="entry name" value="PI3_PI4_kinase"/>
    <property type="match status" value="1"/>
</dbReference>
<evidence type="ECO:0000313" key="4">
    <source>
        <dbReference type="EMBL" id="WIA17720.1"/>
    </source>
</evidence>
<dbReference type="PROSITE" id="PS00916">
    <property type="entry name" value="PI3_4_KINASE_2"/>
    <property type="match status" value="1"/>
</dbReference>
<gene>
    <name evidence="4" type="ORF">OEZ85_009237</name>
</gene>
<keyword evidence="2" id="KW-0418">Kinase</keyword>
<dbReference type="InterPro" id="IPR050517">
    <property type="entry name" value="DDR_Repair_Kinase"/>
</dbReference>